<name>A0A2S9K0I5_9BURK</name>
<sequence>MDTKQVEVNSVTRVVYGVQDMLEPEAVTTIVRLGQLGWDAKRIARALGIARNTVRRYLNAGGPVAYRQPHRASVLGDHEAWLRERFLQHRGNCDVVRQELGKELGIQTSLRTVERACRGFRQELDASRRATVRFETAPGEQMQIDFGQTRMLIGGESVRVFLFVATLGYSRRGFACAFRHERQSAWFAGIEAAFAHFGGRPQTLLIDNAKALVDQHDMQTRQVRLNSRFEAFCRHWDIAARACAPFRARTKGKTENGVGYVKKNAIAGHAFESWAALEAHLAHWQREVADVRLHGTTGVTPVERFALEREHLRPVAGIAPFLQVRELVRRVNAEGCIELDTNAYSVPWRLIGETVTVMVNADTVVVEYAGEEVARHAQLCGSRGRSIERSHLLGGTPAPAAVEAPPPTDALLRPLAEYEALVGGGW</sequence>
<evidence type="ECO:0000313" key="4">
    <source>
        <dbReference type="Proteomes" id="UP000238589"/>
    </source>
</evidence>
<evidence type="ECO:0000256" key="1">
    <source>
        <dbReference type="ARBA" id="ARBA00009277"/>
    </source>
</evidence>
<dbReference type="NCBIfam" id="NF033546">
    <property type="entry name" value="transpos_IS21"/>
    <property type="match status" value="1"/>
</dbReference>
<dbReference type="SUPFAM" id="SSF53098">
    <property type="entry name" value="Ribonuclease H-like"/>
    <property type="match status" value="1"/>
</dbReference>
<accession>A0A2S9K0I5</accession>
<reference evidence="3 4" key="1">
    <citation type="submission" date="2018-03" db="EMBL/GenBank/DDBJ databases">
        <title>Comparative genomics illustrates the genes involved in a hyperalkaliphilic mechanisms of Serpentinomonas isolated from highly-alkaline calcium-rich serpentinized springs.</title>
        <authorList>
            <person name="Suzuki S."/>
            <person name="Ishii S."/>
            <person name="Walworth N."/>
            <person name="Bird L."/>
            <person name="Kuenen J.G."/>
            <person name="Nealson K.H."/>
        </authorList>
    </citation>
    <scope>NUCLEOTIDE SEQUENCE [LARGE SCALE GENOMIC DNA]</scope>
    <source>
        <strain evidence="3 4">P1</strain>
    </source>
</reference>
<dbReference type="OrthoDB" id="3542865at2"/>
<dbReference type="InterPro" id="IPR009057">
    <property type="entry name" value="Homeodomain-like_sf"/>
</dbReference>
<dbReference type="Gene3D" id="1.10.10.60">
    <property type="entry name" value="Homeodomain-like"/>
    <property type="match status" value="1"/>
</dbReference>
<feature type="domain" description="Integrase catalytic" evidence="2">
    <location>
        <begin position="134"/>
        <end position="309"/>
    </location>
</feature>
<comment type="caution">
    <text evidence="3">The sequence shown here is derived from an EMBL/GenBank/DDBJ whole genome shotgun (WGS) entry which is preliminary data.</text>
</comment>
<comment type="similarity">
    <text evidence="1">Belongs to the transposase IS21/IS408/IS1162 family.</text>
</comment>
<dbReference type="PROSITE" id="PS50994">
    <property type="entry name" value="INTEGRASE"/>
    <property type="match status" value="1"/>
</dbReference>
<dbReference type="PANTHER" id="PTHR35004">
    <property type="entry name" value="TRANSPOSASE RV3428C-RELATED"/>
    <property type="match status" value="1"/>
</dbReference>
<gene>
    <name evidence="3" type="ORF">C6P64_17030</name>
</gene>
<dbReference type="GO" id="GO:0003676">
    <property type="term" value="F:nucleic acid binding"/>
    <property type="evidence" value="ECO:0007669"/>
    <property type="project" value="InterPro"/>
</dbReference>
<dbReference type="InterPro" id="IPR001584">
    <property type="entry name" value="Integrase_cat-core"/>
</dbReference>
<protein>
    <submittedName>
        <fullName evidence="3">IS21 family transposase</fullName>
    </submittedName>
</protein>
<evidence type="ECO:0000313" key="3">
    <source>
        <dbReference type="EMBL" id="PRD63944.1"/>
    </source>
</evidence>
<keyword evidence="4" id="KW-1185">Reference proteome</keyword>
<dbReference type="Gene3D" id="3.30.420.10">
    <property type="entry name" value="Ribonuclease H-like superfamily/Ribonuclease H"/>
    <property type="match status" value="1"/>
</dbReference>
<organism evidence="3 4">
    <name type="scientific">Malikia granosa</name>
    <dbReference type="NCBI Taxonomy" id="263067"/>
    <lineage>
        <taxon>Bacteria</taxon>
        <taxon>Pseudomonadati</taxon>
        <taxon>Pseudomonadota</taxon>
        <taxon>Betaproteobacteria</taxon>
        <taxon>Burkholderiales</taxon>
        <taxon>Comamonadaceae</taxon>
        <taxon>Malikia</taxon>
    </lineage>
</organism>
<dbReference type="SUPFAM" id="SSF46689">
    <property type="entry name" value="Homeodomain-like"/>
    <property type="match status" value="1"/>
</dbReference>
<dbReference type="InterPro" id="IPR054353">
    <property type="entry name" value="IstA-like_C"/>
</dbReference>
<dbReference type="EMBL" id="PVLQ01000117">
    <property type="protein sequence ID" value="PRD63944.1"/>
    <property type="molecule type" value="Genomic_DNA"/>
</dbReference>
<dbReference type="Proteomes" id="UP000238589">
    <property type="component" value="Unassembled WGS sequence"/>
</dbReference>
<dbReference type="AlphaFoldDB" id="A0A2S9K0I5"/>
<evidence type="ECO:0000259" key="2">
    <source>
        <dbReference type="PROSITE" id="PS50994"/>
    </source>
</evidence>
<dbReference type="InterPro" id="IPR036397">
    <property type="entry name" value="RNaseH_sf"/>
</dbReference>
<dbReference type="InterPro" id="IPR012337">
    <property type="entry name" value="RNaseH-like_sf"/>
</dbReference>
<proteinExistence type="inferred from homology"/>
<dbReference type="GO" id="GO:0015074">
    <property type="term" value="P:DNA integration"/>
    <property type="evidence" value="ECO:0007669"/>
    <property type="project" value="InterPro"/>
</dbReference>
<dbReference type="Pfam" id="PF00665">
    <property type="entry name" value="rve"/>
    <property type="match status" value="1"/>
</dbReference>
<dbReference type="Pfam" id="PF22483">
    <property type="entry name" value="Mu-transpos_C_2"/>
    <property type="match status" value="1"/>
</dbReference>
<dbReference type="PANTHER" id="PTHR35004:SF7">
    <property type="entry name" value="INTEGRASE PROTEIN"/>
    <property type="match status" value="1"/>
</dbReference>